<dbReference type="OrthoDB" id="15218at2"/>
<dbReference type="InterPro" id="IPR001915">
    <property type="entry name" value="Peptidase_M48"/>
</dbReference>
<dbReference type="SUPFAM" id="SSF158682">
    <property type="entry name" value="TerB-like"/>
    <property type="match status" value="1"/>
</dbReference>
<keyword evidence="8" id="KW-0862">Zinc</keyword>
<evidence type="ECO:0000256" key="7">
    <source>
        <dbReference type="ARBA" id="ARBA00022801"/>
    </source>
</evidence>
<evidence type="ECO:0000256" key="6">
    <source>
        <dbReference type="ARBA" id="ARBA00022723"/>
    </source>
</evidence>
<dbReference type="AlphaFoldDB" id="A0A4S4B2S4"/>
<comment type="subcellular location">
    <subcellularLocation>
        <location evidence="2">Cell membrane</location>
        <topology evidence="2">Multi-pass membrane protein</topology>
    </subcellularLocation>
</comment>
<dbReference type="GO" id="GO:0006508">
    <property type="term" value="P:proteolysis"/>
    <property type="evidence" value="ECO:0007669"/>
    <property type="project" value="UniProtKB-KW"/>
</dbReference>
<proteinExistence type="predicted"/>
<dbReference type="RefSeq" id="WP_136346356.1">
    <property type="nucleotide sequence ID" value="NZ_SSOC01000001.1"/>
</dbReference>
<evidence type="ECO:0000256" key="10">
    <source>
        <dbReference type="ARBA" id="ARBA00023049"/>
    </source>
</evidence>
<feature type="region of interest" description="Disordered" evidence="12">
    <location>
        <begin position="318"/>
        <end position="338"/>
    </location>
</feature>
<dbReference type="Pfam" id="PF01435">
    <property type="entry name" value="Peptidase_M48"/>
    <property type="match status" value="1"/>
</dbReference>
<evidence type="ECO:0000256" key="9">
    <source>
        <dbReference type="ARBA" id="ARBA00022989"/>
    </source>
</evidence>
<evidence type="ECO:0000256" key="13">
    <source>
        <dbReference type="SAM" id="Phobius"/>
    </source>
</evidence>
<evidence type="ECO:0000256" key="11">
    <source>
        <dbReference type="ARBA" id="ARBA00023136"/>
    </source>
</evidence>
<keyword evidence="4" id="KW-0645">Protease</keyword>
<protein>
    <recommendedName>
        <fullName evidence="14">Peptidase M48 domain-containing protein</fullName>
    </recommendedName>
</protein>
<keyword evidence="10" id="KW-0482">Metalloprotease</keyword>
<evidence type="ECO:0000256" key="8">
    <source>
        <dbReference type="ARBA" id="ARBA00022833"/>
    </source>
</evidence>
<comment type="cofactor">
    <cofactor evidence="1">
        <name>Zn(2+)</name>
        <dbReference type="ChEBI" id="CHEBI:29105"/>
    </cofactor>
</comment>
<dbReference type="Proteomes" id="UP000308430">
    <property type="component" value="Unassembled WGS sequence"/>
</dbReference>
<gene>
    <name evidence="15" type="ORF">E6C76_00700</name>
</gene>
<dbReference type="GO" id="GO:0046872">
    <property type="term" value="F:metal ion binding"/>
    <property type="evidence" value="ECO:0007669"/>
    <property type="project" value="UniProtKB-KW"/>
</dbReference>
<evidence type="ECO:0000256" key="2">
    <source>
        <dbReference type="ARBA" id="ARBA00004651"/>
    </source>
</evidence>
<dbReference type="EMBL" id="SSOC01000001">
    <property type="protein sequence ID" value="THF66947.1"/>
    <property type="molecule type" value="Genomic_DNA"/>
</dbReference>
<evidence type="ECO:0000259" key="14">
    <source>
        <dbReference type="Pfam" id="PF01435"/>
    </source>
</evidence>
<keyword evidence="6" id="KW-0479">Metal-binding</keyword>
<evidence type="ECO:0000256" key="1">
    <source>
        <dbReference type="ARBA" id="ARBA00001947"/>
    </source>
</evidence>
<dbReference type="Gene3D" id="3.30.2010.10">
    <property type="entry name" value="Metalloproteases ('zincins'), catalytic domain"/>
    <property type="match status" value="1"/>
</dbReference>
<reference evidence="15 16" key="1">
    <citation type="submission" date="2019-04" db="EMBL/GenBank/DDBJ databases">
        <title>Azoarcus nasutitermitis sp. nov. isolated from termite nest.</title>
        <authorList>
            <person name="Lin S.-Y."/>
            <person name="Hameed A."/>
            <person name="Hsu Y.-H."/>
            <person name="Young C.-C."/>
        </authorList>
    </citation>
    <scope>NUCLEOTIDE SEQUENCE [LARGE SCALE GENOMIC DNA]</scope>
    <source>
        <strain evidence="15 16">CC-YHH838</strain>
    </source>
</reference>
<keyword evidence="16" id="KW-1185">Reference proteome</keyword>
<feature type="transmembrane region" description="Helical" evidence="13">
    <location>
        <begin position="17"/>
        <end position="42"/>
    </location>
</feature>
<evidence type="ECO:0000313" key="15">
    <source>
        <dbReference type="EMBL" id="THF66947.1"/>
    </source>
</evidence>
<dbReference type="PANTHER" id="PTHR43221">
    <property type="entry name" value="PROTEASE HTPX"/>
    <property type="match status" value="1"/>
</dbReference>
<dbReference type="CDD" id="cd07340">
    <property type="entry name" value="M48B_Htpx_like"/>
    <property type="match status" value="1"/>
</dbReference>
<evidence type="ECO:0000313" key="16">
    <source>
        <dbReference type="Proteomes" id="UP000308430"/>
    </source>
</evidence>
<evidence type="ECO:0000256" key="5">
    <source>
        <dbReference type="ARBA" id="ARBA00022692"/>
    </source>
</evidence>
<keyword evidence="7" id="KW-0378">Hydrolase</keyword>
<comment type="caution">
    <text evidence="15">The sequence shown here is derived from an EMBL/GenBank/DDBJ whole genome shotgun (WGS) entry which is preliminary data.</text>
</comment>
<evidence type="ECO:0000256" key="12">
    <source>
        <dbReference type="SAM" id="MobiDB-lite"/>
    </source>
</evidence>
<keyword evidence="9 13" id="KW-1133">Transmembrane helix</keyword>
<dbReference type="InterPro" id="IPR050083">
    <property type="entry name" value="HtpX_protease"/>
</dbReference>
<feature type="transmembrane region" description="Helical" evidence="13">
    <location>
        <begin position="217"/>
        <end position="239"/>
    </location>
</feature>
<organism evidence="15 16">
    <name type="scientific">Pseudothauera nasutitermitis</name>
    <dbReference type="NCBI Taxonomy" id="2565930"/>
    <lineage>
        <taxon>Bacteria</taxon>
        <taxon>Pseudomonadati</taxon>
        <taxon>Pseudomonadota</taxon>
        <taxon>Betaproteobacteria</taxon>
        <taxon>Rhodocyclales</taxon>
        <taxon>Zoogloeaceae</taxon>
        <taxon>Pseudothauera</taxon>
    </lineage>
</organism>
<dbReference type="GO" id="GO:0005886">
    <property type="term" value="C:plasma membrane"/>
    <property type="evidence" value="ECO:0007669"/>
    <property type="project" value="UniProtKB-SubCell"/>
</dbReference>
<evidence type="ECO:0000256" key="4">
    <source>
        <dbReference type="ARBA" id="ARBA00022670"/>
    </source>
</evidence>
<dbReference type="PANTHER" id="PTHR43221:SF1">
    <property type="entry name" value="PROTEASE HTPX"/>
    <property type="match status" value="1"/>
</dbReference>
<name>A0A4S4B2S4_9RHOO</name>
<keyword evidence="5 13" id="KW-0812">Transmembrane</keyword>
<keyword evidence="3" id="KW-1003">Cell membrane</keyword>
<accession>A0A4S4B2S4</accession>
<feature type="domain" description="Peptidase M48" evidence="14">
    <location>
        <begin position="106"/>
        <end position="316"/>
    </location>
</feature>
<feature type="transmembrane region" description="Helical" evidence="13">
    <location>
        <begin position="57"/>
        <end position="78"/>
    </location>
</feature>
<sequence length="620" mass="65435">MDFFAAQDHARRASRQLVGWFAAAVAAIILVIYVVLAFLLGMDGPPGQPTRLWQPDLLLGTAVVVGGFILLGSLYKIIVLASGGGKAVAESLGGRLVPRASTDALERRLINVVDEMAIAAGMPAPPVYILDAEQGINAFAAGTRSTEGVVAVTRGTLEKLSRDELQGVIAHEFSHILNGDMRLNLRLIGVLHGILLLTIIGRILARGARGSDKGAAPMILMGLVLIVVGYIGVLFGKIIKAAVSRQREFLADAAAVQFTRNPSGIAGALKRIAGFGSTLAHPRAEEASHMFFGSGMALSAAFATHPPIEERIRRIDPSFDGGRETRAGTPAPQAATVPEGAAGFSAGTLADAVGTVRPEDVDHARDLLSTLPAGLVDSAHRPGEAQAVVFALLLSDLRAIAAQQLEAVRAAHGDPCARRTEELRDSVRAAGREARLPLLDLALPTLKELGDEARQRTLETVDALIRADGRVSLFEFAVRRLLGDGLRAARRGLSLPASPAALREDIGLLLSLLARAGHADEQQVEAAFTAGAREAPLDGPWRIFAQADVRPERVDHALDRLAGTAPPFRRRLVQACAATVLHDGRIEAAEMEILRALCEALECPLPALPGVDRGAPPGQG</sequence>
<evidence type="ECO:0000256" key="3">
    <source>
        <dbReference type="ARBA" id="ARBA00022475"/>
    </source>
</evidence>
<keyword evidence="11 13" id="KW-0472">Membrane</keyword>
<dbReference type="InterPro" id="IPR029024">
    <property type="entry name" value="TerB-like"/>
</dbReference>
<feature type="transmembrane region" description="Helical" evidence="13">
    <location>
        <begin position="183"/>
        <end position="205"/>
    </location>
</feature>
<dbReference type="GO" id="GO:0004222">
    <property type="term" value="F:metalloendopeptidase activity"/>
    <property type="evidence" value="ECO:0007669"/>
    <property type="project" value="InterPro"/>
</dbReference>